<name>A0ACB9YDL7_PLABR</name>
<reference evidence="1" key="1">
    <citation type="submission" date="2022-06" db="EMBL/GenBank/DDBJ databases">
        <title>The First Complete Genome of the Simian Malaria Parasite Plasmodium brasilianum.</title>
        <authorList>
            <person name="Bajic M."/>
            <person name="Ravishankar S."/>
        </authorList>
    </citation>
    <scope>NUCLEOTIDE SEQUENCE</scope>
    <source>
        <strain evidence="1">Bolivian I</strain>
    </source>
</reference>
<evidence type="ECO:0000313" key="1">
    <source>
        <dbReference type="EMBL" id="KAI4839768.1"/>
    </source>
</evidence>
<gene>
    <name evidence="1" type="ORF">MKS88_001669</name>
</gene>
<protein>
    <submittedName>
        <fullName evidence="1">Uncharacterized protein</fullName>
    </submittedName>
</protein>
<proteinExistence type="predicted"/>
<evidence type="ECO:0000313" key="2">
    <source>
        <dbReference type="Proteomes" id="UP001056978"/>
    </source>
</evidence>
<comment type="caution">
    <text evidence="1">The sequence shown here is derived from an EMBL/GenBank/DDBJ whole genome shotgun (WGS) entry which is preliminary data.</text>
</comment>
<organism evidence="1 2">
    <name type="scientific">Plasmodium brasilianum</name>
    <dbReference type="NCBI Taxonomy" id="5824"/>
    <lineage>
        <taxon>Eukaryota</taxon>
        <taxon>Sar</taxon>
        <taxon>Alveolata</taxon>
        <taxon>Apicomplexa</taxon>
        <taxon>Aconoidasida</taxon>
        <taxon>Haemosporida</taxon>
        <taxon>Plasmodiidae</taxon>
        <taxon>Plasmodium</taxon>
        <taxon>Plasmodium (Plasmodium)</taxon>
    </lineage>
</organism>
<dbReference type="Proteomes" id="UP001056978">
    <property type="component" value="Chromosome 6"/>
</dbReference>
<keyword evidence="2" id="KW-1185">Reference proteome</keyword>
<sequence length="2677" mass="310239">MANLIEEEIKNVINDIYVPTILIDSSRIAKREISFFLGISVNDLFQPFGTSDSWINEEKEKVDLKLNVSINLNYLSKHNTICEKVIENKNFKVRFINSDEYKDIKLDYLDKILIDTITYNEPQYNDIYNEGSLNTYFKKNYKDNIVSNKNYFYYLCANSSILNNEIKKAVLKNERNITKKVKNVYNEKFVNGEGSSDAHIFPSEEWIQGVVSPLGNSARQEKQHISRIDHIDHNGDTGYTGSTDEMDDRGANNSSTYRANYGESYFSSKVKYIDHIQKYNAFFLPWFNTYLKTSWRYMHLYNNSSCSTLGIIYICSTRDSNVIELYKCMIKNNIQNGNSNSNVNSGNNNTSSNISSNINSGNHNRDINSCISCGISSANAHANSNIPKGIILLHISNNSDDDIETDVQKLFVNIQSTFLNYKCHLLIIKAHRFLNADKTCEMNAVHMDQQPHNKVRIVHRGKNDTNDNQSKFLHKEKKNEGMNYNNNKSNIILNVSGLTTQGNEYQNERVTTQQTYEEGKNLQINGIHNTCDDSAAASSDAAATAIAATAIASTAIAATTTNDDDDKLCSSKDRLPYNEKSLTYTDINISSRKNKDNWLNDKKQYLLNNIQKLYVNHLSMHLKDLMDGNIRIAKNSNDIEHSKQIKKSLSTNFNKIYDYIISDEVIYISKRMPLYIDETYFCCCLDSVDIISLKMFIHNFIKTCVIPYITTLTYDINNLILNNKKSLRNQLKFMWRKTKFNFTSSDAALFVAEQTSNVLLNVAQNVLLSNNDTNNENPPLKDRINTNILNQEKEGIYEEHKVSLQGTASSAERDNAERNFGKGDSLQMLWKPANSSTSSTADAASSSAAITSNNTVSSSAAITSNNTVHSSAAITSNNTINSSSNSTVSIIANNAGDAKLCNRDSLEWMYKTLSDVYFILNEYELSYNILKICINEFKHDKLYFYLGNIYELISLCIYNMDTINKKDSLYYLDLSYQMYYKCYYLNNMFVCSILNYYLSLIYDENSETCINILINANVDFSCVEEKLTSENKLTKLSFQINNIRSGLLLEQITYSYKKKKKKGKYYTKEIKYMKQLNNSYNKLITNIVNKNGSSYISEKEEKTEEANINNDTSSVEEKKKKKKKKNLNTQGENSTIFMNSHNVANKNDTINSDALTDNSIDTDCAVNNKITVNDNFYITATSSNNNTKGHICRSDSTSNNDFKRTSTEKSNSGMCAGGEKYNEQGNTEYMKKNDREGKKSVRGNSNILESANSKEENSDSDSHFFLQKNNYKYRKYLFEMTLAGHTFNKCGFKKLALFCYSKVLKKYEKKKMKHIYEHLHFMMARQAFSINLYYEALNHYICILNSISKNYEQSYVLNKNVDIYCASPDKEINFIREFAYVYKIYVDKVLNIFLRKNKGKPVHAGDCSNENSSKNGNQNGDESNVKNGDENCCKNDCHNDTEKPNCSWQKKGESDTHEQVNRMHYFNEDNSEDVIKPLNLKIPLIRLRNNESLFTNSVCISQTNIYNYDKMNDINYFDIFENNLFKIKKYDTTLLDMYNIMMKDINDLSMVNFHEIHYLYISYKKFINSVYNDCIDLLTSDVIVVDENKIDCKAVDPIGSGKVGESGNITESSIRKEETIINCKTDEVKKSSSDISAKEFIKSIKVSPYVSLENKNAFTTYVREFKEKLVNSLQFNNNIQIKNIYQKGTDKEEIKINNKFIQYVSKNDYIFVTFKLINPLHTKVECQSTHICAYYYNENMNKNILVEKKIIILEARQSKTFTLYIKPLKRGLLFVSGVMWHLFGLVKTYQSFYTHGLKKLSKKFDDLHFLKYDGISNCDNNVEKKENLKKLNRQMNTFTWSNNIGMINKKSLKKIKQYDIDHRLVLYVYDRTYSLSFEFENIYSNERKEISSYEVDMIELLEGEKMEMTFKIVNHSTIPVNYISICITPCSLFSCYKVVHNGDEYILNDDNERIDRNYGWRSKKNKEQYSNSEEQIRKYSPEYINYKFEEANNPKNNDTKKGYLFIENDMYYDKFVDKNTSVFKQKFKNKNIQNVKINGNVKKNDVFYLHISVNSAHIGLHRCIITTLCKYKNDKIKKIEREDTDDDNNVTPYSGMLREKKEKCYLFLRLMHVIPLIKLKVYHPLNSCKRNNTFMYIFFQNLCKREIYLFDLFLEHKKEKNSGDLAKWETCPYRTTHNKFSKIKLFNCYLSEFFFLKKNENLTSLVYTKNALQEDISSFYVHINWFSKDVKWIRRGSLKKQIHLTNDVLTFSIDEINKDIYMNNQKEHIVQIAINIQNNSDIDLTNCYVQAKELEALNSSLHLGNDNDDDDDETTNELSQQHFIDYKYESEDTYFNNVDTNNFSGLAEVNNHSFNEQNFFSLNGDIINSLNYDDTELHINRKSSNNSSNKEVIVDLNNMYDDNYSDTKKEEKEKEKTIACFSYKTAFNDEINIAETNLKKKMYLSNFTPITASYKCNENFEIAFFEDPSLSEHPSDSVITMAASISAATAAAATTTNGLTENRQFKENCESFNSLEKGSVRISKEAKRFQEIVKYNTYINYGNFNSFVRLKNDTLENEKQNKTTENFVALNGFLFIGIVQKFIKKLKKHQSKKIHFNILFNKEGIYNINRFHVIFECHNEMFIFKPLNQLIVHHALTALLVGTFDEMEEKRPYGFIFPPALNNFKADINAINENFKT</sequence>
<accession>A0ACB9YDL7</accession>
<dbReference type="EMBL" id="CM043774">
    <property type="protein sequence ID" value="KAI4839768.1"/>
    <property type="molecule type" value="Genomic_DNA"/>
</dbReference>